<dbReference type="Proteomes" id="UP001501725">
    <property type="component" value="Unassembled WGS sequence"/>
</dbReference>
<dbReference type="RefSeq" id="WP_345258228.1">
    <property type="nucleotide sequence ID" value="NZ_BAABGY010000018.1"/>
</dbReference>
<evidence type="ECO:0000313" key="7">
    <source>
        <dbReference type="Proteomes" id="UP001501725"/>
    </source>
</evidence>
<keyword evidence="4" id="KW-0472">Membrane</keyword>
<protein>
    <submittedName>
        <fullName evidence="6">MutS family DNA mismatch repair protein</fullName>
    </submittedName>
</protein>
<dbReference type="Pfam" id="PF00488">
    <property type="entry name" value="MutS_V"/>
    <property type="match status" value="1"/>
</dbReference>
<evidence type="ECO:0000256" key="3">
    <source>
        <dbReference type="ARBA" id="ARBA00023125"/>
    </source>
</evidence>
<dbReference type="InterPro" id="IPR045076">
    <property type="entry name" value="MutS"/>
</dbReference>
<name>A0ABP8HT88_9BACT</name>
<keyword evidence="1" id="KW-0547">Nucleotide-binding</keyword>
<dbReference type="InterPro" id="IPR000432">
    <property type="entry name" value="DNA_mismatch_repair_MutS_C"/>
</dbReference>
<evidence type="ECO:0000313" key="6">
    <source>
        <dbReference type="EMBL" id="GAA4343954.1"/>
    </source>
</evidence>
<feature type="domain" description="DNA mismatch repair proteins mutS family" evidence="5">
    <location>
        <begin position="425"/>
        <end position="604"/>
    </location>
</feature>
<keyword evidence="7" id="KW-1185">Reference proteome</keyword>
<dbReference type="Gene3D" id="3.40.50.300">
    <property type="entry name" value="P-loop containing nucleotide triphosphate hydrolases"/>
    <property type="match status" value="1"/>
</dbReference>
<dbReference type="InterPro" id="IPR027417">
    <property type="entry name" value="P-loop_NTPase"/>
</dbReference>
<comment type="caution">
    <text evidence="6">The sequence shown here is derived from an EMBL/GenBank/DDBJ whole genome shotgun (WGS) entry which is preliminary data.</text>
</comment>
<dbReference type="SUPFAM" id="SSF52540">
    <property type="entry name" value="P-loop containing nucleoside triphosphate hydrolases"/>
    <property type="match status" value="1"/>
</dbReference>
<evidence type="ECO:0000256" key="2">
    <source>
        <dbReference type="ARBA" id="ARBA00022840"/>
    </source>
</evidence>
<dbReference type="SMART" id="SM00534">
    <property type="entry name" value="MUTSac"/>
    <property type="match status" value="1"/>
</dbReference>
<proteinExistence type="predicted"/>
<evidence type="ECO:0000259" key="5">
    <source>
        <dbReference type="SMART" id="SM00534"/>
    </source>
</evidence>
<keyword evidence="3" id="KW-0238">DNA-binding</keyword>
<feature type="transmembrane region" description="Helical" evidence="4">
    <location>
        <begin position="59"/>
        <end position="79"/>
    </location>
</feature>
<organism evidence="6 7">
    <name type="scientific">Flaviaesturariibacter amylovorans</name>
    <dbReference type="NCBI Taxonomy" id="1084520"/>
    <lineage>
        <taxon>Bacteria</taxon>
        <taxon>Pseudomonadati</taxon>
        <taxon>Bacteroidota</taxon>
        <taxon>Chitinophagia</taxon>
        <taxon>Chitinophagales</taxon>
        <taxon>Chitinophagaceae</taxon>
        <taxon>Flaviaestuariibacter</taxon>
    </lineage>
</organism>
<accession>A0ABP8HT88</accession>
<dbReference type="EMBL" id="BAABGY010000018">
    <property type="protein sequence ID" value="GAA4343954.1"/>
    <property type="molecule type" value="Genomic_DNA"/>
</dbReference>
<dbReference type="PANTHER" id="PTHR11361:SF99">
    <property type="entry name" value="DNA MISMATCH REPAIR PROTEIN"/>
    <property type="match status" value="1"/>
</dbReference>
<feature type="transmembrane region" description="Helical" evidence="4">
    <location>
        <begin position="36"/>
        <end position="53"/>
    </location>
</feature>
<gene>
    <name evidence="6" type="ORF">GCM10023184_44660</name>
</gene>
<keyword evidence="4" id="KW-0812">Transmembrane</keyword>
<keyword evidence="4" id="KW-1133">Transmembrane helix</keyword>
<feature type="transmembrane region" description="Helical" evidence="4">
    <location>
        <begin position="241"/>
        <end position="259"/>
    </location>
</feature>
<keyword evidence="2" id="KW-0067">ATP-binding</keyword>
<reference evidence="7" key="1">
    <citation type="journal article" date="2019" name="Int. J. Syst. Evol. Microbiol.">
        <title>The Global Catalogue of Microorganisms (GCM) 10K type strain sequencing project: providing services to taxonomists for standard genome sequencing and annotation.</title>
        <authorList>
            <consortium name="The Broad Institute Genomics Platform"/>
            <consortium name="The Broad Institute Genome Sequencing Center for Infectious Disease"/>
            <person name="Wu L."/>
            <person name="Ma J."/>
        </authorList>
    </citation>
    <scope>NUCLEOTIDE SEQUENCE [LARGE SCALE GENOMIC DNA]</scope>
    <source>
        <strain evidence="7">JCM 17919</strain>
    </source>
</reference>
<dbReference type="PANTHER" id="PTHR11361">
    <property type="entry name" value="DNA MISMATCH REPAIR PROTEIN MUTS FAMILY MEMBER"/>
    <property type="match status" value="1"/>
</dbReference>
<sequence length="612" mass="67608">MNTTPPPAPEAAYTHALAGHQADLARALRKRNRLGWLRLLAFLATAASVLLLFGEAGAWGLVPAIAGIALLLRLVVLDVNNAARIRHLRVLIGINEEELRCLAYQFGARFDGAAFEPHEHPYARDLDLFGPASLYQWIQRCGTEPGQARLADDLLAARSSAVIGGRQALVQELAPDRAWRQEFYARARRSTLRTETERKALTWSSQDATHFVGSGWRPFVTGHSVLMITAALAAATGYLPVPLFSLLYGVSLAASLLLGRRTVDTYRQLGGIVPEIETLRSLLESIEQRASAASLWNEWKSRAMSDGASAAREIGTLKGILDRFDLRLNIMGLLLLNPFLLWDVRQQMALNEWRRRNGRLVAEWFALVAEAEVWNTLATLRFNQPGWCLPSFRGPHFYWRSAGLGHPLLPPDRRVTNDLPIEGTGRVALVTGSNMAGKSTFLRSLGVNSVLAHLGGPVCATMLELSHHRLMSSMRIADNLAESTSTFYAELKKIKSVIDAANRKEPVFILLDEILRGTNSQDRHTGSEALIRQLLRQGAVAVIATHDTALAALAGTYPGGVINYHFDVQVEGEELYFDYRLKTGVCRSLNASILMRKIGIELDEHPPSDLQQ</sequence>
<evidence type="ECO:0000256" key="1">
    <source>
        <dbReference type="ARBA" id="ARBA00022741"/>
    </source>
</evidence>
<evidence type="ECO:0000256" key="4">
    <source>
        <dbReference type="SAM" id="Phobius"/>
    </source>
</evidence>